<evidence type="ECO:0000313" key="1">
    <source>
        <dbReference type="EMBL" id="ETF04691.1"/>
    </source>
</evidence>
<name>V8QXQ1_9BURK</name>
<gene>
    <name evidence="1" type="ORF">W822_02500</name>
</gene>
<dbReference type="EMBL" id="AYXT01000001">
    <property type="protein sequence ID" value="ETF04691.1"/>
    <property type="molecule type" value="Genomic_DNA"/>
</dbReference>
<dbReference type="Proteomes" id="UP000018733">
    <property type="component" value="Unassembled WGS sequence"/>
</dbReference>
<evidence type="ECO:0000313" key="2">
    <source>
        <dbReference type="Proteomes" id="UP000018733"/>
    </source>
</evidence>
<sequence length="166" mass="18283">MAIYTKPFENKYEVNLTSNFEQKENVTVTGVSTVTYKNGLLIDASGQTFTINDNTFTRKGDTVKRIYDNSFSIGVANVGAAGSNIAHSTVTATHARTRKTEVSALYVLTYGLFFNPSPLKAVNSKAAFPNFLAIVEAAILNKEKCERIEKTENSKDYSYSGLTVVW</sequence>
<dbReference type="PATRIC" id="fig|1424334.3.peg.499"/>
<dbReference type="OrthoDB" id="8683023at2"/>
<organism evidence="1 2">
    <name type="scientific">Advenella kashmirensis W13003</name>
    <dbReference type="NCBI Taxonomy" id="1424334"/>
    <lineage>
        <taxon>Bacteria</taxon>
        <taxon>Pseudomonadati</taxon>
        <taxon>Pseudomonadota</taxon>
        <taxon>Betaproteobacteria</taxon>
        <taxon>Burkholderiales</taxon>
        <taxon>Alcaligenaceae</taxon>
    </lineage>
</organism>
<dbReference type="AlphaFoldDB" id="V8QXQ1"/>
<dbReference type="RefSeq" id="WP_024003568.1">
    <property type="nucleotide sequence ID" value="NZ_KI650979.1"/>
</dbReference>
<accession>V8QXQ1</accession>
<reference evidence="1 2" key="1">
    <citation type="journal article" date="2014" name="Genome Announc.">
        <title>Draft Genome Sequence of Advenella kashmirensis Strain W13003, a Polycyclic Aromatic Hydrocarbon-Degrading Bacterium.</title>
        <authorList>
            <person name="Wang X."/>
            <person name="Jin D."/>
            <person name="Zhou L."/>
            <person name="Wu L."/>
            <person name="An W."/>
            <person name="Zhao L."/>
        </authorList>
    </citation>
    <scope>NUCLEOTIDE SEQUENCE [LARGE SCALE GENOMIC DNA]</scope>
    <source>
        <strain evidence="1 2">W13003</strain>
    </source>
</reference>
<comment type="caution">
    <text evidence="1">The sequence shown here is derived from an EMBL/GenBank/DDBJ whole genome shotgun (WGS) entry which is preliminary data.</text>
</comment>
<proteinExistence type="predicted"/>
<protein>
    <submittedName>
        <fullName evidence="1">Uncharacterized protein</fullName>
    </submittedName>
</protein>
<dbReference type="STRING" id="1424334.W822_02500"/>
<dbReference type="HOGENOM" id="CLU_1599236_0_0_4"/>
<keyword evidence="2" id="KW-1185">Reference proteome</keyword>